<dbReference type="InterPro" id="IPR005225">
    <property type="entry name" value="Small_GTP-bd"/>
</dbReference>
<dbReference type="GO" id="GO:0000139">
    <property type="term" value="C:Golgi membrane"/>
    <property type="evidence" value="ECO:0007669"/>
    <property type="project" value="UniProtKB-SubCell"/>
</dbReference>
<dbReference type="SMART" id="SM00173">
    <property type="entry name" value="RAS"/>
    <property type="match status" value="1"/>
</dbReference>
<keyword evidence="14" id="KW-0636">Prenylation</keyword>
<dbReference type="EC" id="3.6.5.2" evidence="3"/>
<comment type="cofactor">
    <cofactor evidence="1">
        <name>Mg(2+)</name>
        <dbReference type="ChEBI" id="CHEBI:18420"/>
    </cofactor>
</comment>
<organism evidence="19 20">
    <name type="scientific">Allacma fusca</name>
    <dbReference type="NCBI Taxonomy" id="39272"/>
    <lineage>
        <taxon>Eukaryota</taxon>
        <taxon>Metazoa</taxon>
        <taxon>Ecdysozoa</taxon>
        <taxon>Arthropoda</taxon>
        <taxon>Hexapoda</taxon>
        <taxon>Collembola</taxon>
        <taxon>Symphypleona</taxon>
        <taxon>Sminthuridae</taxon>
        <taxon>Allacma</taxon>
    </lineage>
</organism>
<proteinExistence type="inferred from homology"/>
<dbReference type="Pfam" id="PF00071">
    <property type="entry name" value="Ras"/>
    <property type="match status" value="1"/>
</dbReference>
<comment type="caution">
    <text evidence="19">The sequence shown here is derived from an EMBL/GenBank/DDBJ whole genome shotgun (WGS) entry which is preliminary data.</text>
</comment>
<evidence type="ECO:0000313" key="20">
    <source>
        <dbReference type="Proteomes" id="UP000708208"/>
    </source>
</evidence>
<dbReference type="InterPro" id="IPR050227">
    <property type="entry name" value="Rab"/>
</dbReference>
<evidence type="ECO:0000256" key="10">
    <source>
        <dbReference type="ARBA" id="ARBA00023034"/>
    </source>
</evidence>
<evidence type="ECO:0000256" key="9">
    <source>
        <dbReference type="ARBA" id="ARBA00022927"/>
    </source>
</evidence>
<dbReference type="Proteomes" id="UP000708208">
    <property type="component" value="Unassembled WGS sequence"/>
</dbReference>
<dbReference type="FunFam" id="3.40.50.300:FF:000707">
    <property type="entry name" value="RAB36, member RAS oncogene family"/>
    <property type="match status" value="1"/>
</dbReference>
<comment type="function">
    <text evidence="17">The small GTPases Rab are key regulators of intracellular membrane trafficking, from the formation of transport vesicles to their fusion with membranes. Rabs cycle between an inactive GDP-bound form and an active GTP-bound form that is able to recruit to membranes different sets of downstream effectors directly responsible for vesicle formation, movement, tethering and fusion.</text>
</comment>
<dbReference type="PANTHER" id="PTHR47977">
    <property type="entry name" value="RAS-RELATED PROTEIN RAB"/>
    <property type="match status" value="1"/>
</dbReference>
<keyword evidence="6" id="KW-0547">Nucleotide-binding</keyword>
<evidence type="ECO:0000256" key="5">
    <source>
        <dbReference type="ARBA" id="ARBA00022723"/>
    </source>
</evidence>
<dbReference type="AlphaFoldDB" id="A0A8J2L930"/>
<reference evidence="19" key="1">
    <citation type="submission" date="2021-06" db="EMBL/GenBank/DDBJ databases">
        <authorList>
            <person name="Hodson N. C."/>
            <person name="Mongue J. A."/>
            <person name="Jaron S. K."/>
        </authorList>
    </citation>
    <scope>NUCLEOTIDE SEQUENCE</scope>
</reference>
<keyword evidence="7" id="KW-0378">Hydrolase</keyword>
<dbReference type="InterPro" id="IPR001806">
    <property type="entry name" value="Small_GTPase"/>
</dbReference>
<evidence type="ECO:0000256" key="12">
    <source>
        <dbReference type="ARBA" id="ARBA00023136"/>
    </source>
</evidence>
<evidence type="ECO:0000256" key="14">
    <source>
        <dbReference type="ARBA" id="ARBA00023289"/>
    </source>
</evidence>
<evidence type="ECO:0000256" key="16">
    <source>
        <dbReference type="ARBA" id="ARBA00047660"/>
    </source>
</evidence>
<keyword evidence="9" id="KW-0653">Protein transport</keyword>
<evidence type="ECO:0000313" key="19">
    <source>
        <dbReference type="EMBL" id="CAG7827545.1"/>
    </source>
</evidence>
<dbReference type="OrthoDB" id="413584at2759"/>
<dbReference type="NCBIfam" id="TIGR00231">
    <property type="entry name" value="small_GTP"/>
    <property type="match status" value="1"/>
</dbReference>
<evidence type="ECO:0000256" key="2">
    <source>
        <dbReference type="ARBA" id="ARBA00006270"/>
    </source>
</evidence>
<evidence type="ECO:0000256" key="3">
    <source>
        <dbReference type="ARBA" id="ARBA00011984"/>
    </source>
</evidence>
<dbReference type="SMART" id="SM00175">
    <property type="entry name" value="RAB"/>
    <property type="match status" value="1"/>
</dbReference>
<evidence type="ECO:0000256" key="6">
    <source>
        <dbReference type="ARBA" id="ARBA00022741"/>
    </source>
</evidence>
<gene>
    <name evidence="19" type="ORF">AFUS01_LOCUS37526</name>
</gene>
<dbReference type="GO" id="GO:0005525">
    <property type="term" value="F:GTP binding"/>
    <property type="evidence" value="ECO:0007669"/>
    <property type="project" value="UniProtKB-KW"/>
</dbReference>
<evidence type="ECO:0000256" key="17">
    <source>
        <dbReference type="ARBA" id="ARBA00058763"/>
    </source>
</evidence>
<dbReference type="SMART" id="SM00176">
    <property type="entry name" value="RAN"/>
    <property type="match status" value="1"/>
</dbReference>
<dbReference type="GO" id="GO:0015031">
    <property type="term" value="P:protein transport"/>
    <property type="evidence" value="ECO:0007669"/>
    <property type="project" value="UniProtKB-KW"/>
</dbReference>
<dbReference type="GO" id="GO:0003925">
    <property type="term" value="F:G protein activity"/>
    <property type="evidence" value="ECO:0007669"/>
    <property type="project" value="UniProtKB-EC"/>
</dbReference>
<keyword evidence="13" id="KW-0449">Lipoprotein</keyword>
<evidence type="ECO:0000256" key="11">
    <source>
        <dbReference type="ARBA" id="ARBA00023134"/>
    </source>
</evidence>
<evidence type="ECO:0000256" key="15">
    <source>
        <dbReference type="ARBA" id="ARBA00037794"/>
    </source>
</evidence>
<evidence type="ECO:0000256" key="18">
    <source>
        <dbReference type="ARBA" id="ARBA00067830"/>
    </source>
</evidence>
<evidence type="ECO:0000256" key="7">
    <source>
        <dbReference type="ARBA" id="ARBA00022801"/>
    </source>
</evidence>
<evidence type="ECO:0000256" key="13">
    <source>
        <dbReference type="ARBA" id="ARBA00023288"/>
    </source>
</evidence>
<keyword evidence="11" id="KW-0342">GTP-binding</keyword>
<keyword evidence="20" id="KW-1185">Reference proteome</keyword>
<protein>
    <recommendedName>
        <fullName evidence="18">Ras-related protein Rab-36</fullName>
        <ecNumber evidence="3">3.6.5.2</ecNumber>
    </recommendedName>
</protein>
<dbReference type="GO" id="GO:0046872">
    <property type="term" value="F:metal ion binding"/>
    <property type="evidence" value="ECO:0007669"/>
    <property type="project" value="UniProtKB-KW"/>
</dbReference>
<dbReference type="PROSITE" id="PS51419">
    <property type="entry name" value="RAB"/>
    <property type="match status" value="1"/>
</dbReference>
<accession>A0A8J2L930</accession>
<keyword evidence="10" id="KW-0333">Golgi apparatus</keyword>
<keyword evidence="8" id="KW-0460">Magnesium</keyword>
<dbReference type="EMBL" id="CAJVCH010543948">
    <property type="protein sequence ID" value="CAG7827545.1"/>
    <property type="molecule type" value="Genomic_DNA"/>
</dbReference>
<evidence type="ECO:0000256" key="8">
    <source>
        <dbReference type="ARBA" id="ARBA00022842"/>
    </source>
</evidence>
<comment type="similarity">
    <text evidence="2">Belongs to the small GTPase superfamily. Rab family.</text>
</comment>
<keyword evidence="5" id="KW-0479">Metal-binding</keyword>
<comment type="catalytic activity">
    <reaction evidence="16">
        <text>GTP + H2O = GDP + phosphate + H(+)</text>
        <dbReference type="Rhea" id="RHEA:19669"/>
        <dbReference type="ChEBI" id="CHEBI:15377"/>
        <dbReference type="ChEBI" id="CHEBI:15378"/>
        <dbReference type="ChEBI" id="CHEBI:37565"/>
        <dbReference type="ChEBI" id="CHEBI:43474"/>
        <dbReference type="ChEBI" id="CHEBI:58189"/>
        <dbReference type="EC" id="3.6.5.2"/>
    </reaction>
    <physiologicalReaction direction="left-to-right" evidence="16">
        <dbReference type="Rhea" id="RHEA:19670"/>
    </physiologicalReaction>
</comment>
<keyword evidence="4" id="KW-0813">Transport</keyword>
<name>A0A8J2L930_9HEXA</name>
<evidence type="ECO:0000256" key="4">
    <source>
        <dbReference type="ARBA" id="ARBA00022448"/>
    </source>
</evidence>
<evidence type="ECO:0000256" key="1">
    <source>
        <dbReference type="ARBA" id="ARBA00001946"/>
    </source>
</evidence>
<dbReference type="SMART" id="SM00174">
    <property type="entry name" value="RHO"/>
    <property type="match status" value="1"/>
</dbReference>
<sequence length="267" mass="29919">MKVSRQLTEFPVALDQDTTPYGLNQFTPSARSLSDLNSNISNGHPGSSRIAVRMAKAVFVGDVGVGKTSLINRFCRDIFELNYKPTVGIDYEMERFWILNVPFNMQIWDTAGQERFKCIAASYYRGSNAVVTVFDASDLESLSTCQRWMDDAVGANAVPPLKFLVATKMDLVNENHREKIDQMGLRMANLLGAEYWTVSSKTGENVEQFFRRIAVLTFEMGLASEITEAFTRPPKQIHLNAAVLRTSNNQDGDSRVAMKKCSSCKNF</sequence>
<keyword evidence="12" id="KW-0472">Membrane</keyword>
<comment type="subcellular location">
    <subcellularLocation>
        <location evidence="15">Golgi apparatus membrane</location>
        <topology evidence="15">Lipid-anchor</topology>
    </subcellularLocation>
</comment>